<dbReference type="PROSITE" id="PS51257">
    <property type="entry name" value="PROKAR_LIPOPROTEIN"/>
    <property type="match status" value="1"/>
</dbReference>
<name>A0A379B6X2_9PAST</name>
<evidence type="ECO:0000313" key="3">
    <source>
        <dbReference type="Proteomes" id="UP000254280"/>
    </source>
</evidence>
<feature type="chain" id="PRO_5016878603" description="Outer membrane antigenic lipoprotein B" evidence="1">
    <location>
        <begin position="19"/>
        <end position="61"/>
    </location>
</feature>
<dbReference type="EMBL" id="UGSS01000002">
    <property type="protein sequence ID" value="SUB34222.1"/>
    <property type="molecule type" value="Genomic_DNA"/>
</dbReference>
<dbReference type="OrthoDB" id="5685103at2"/>
<feature type="signal peptide" evidence="1">
    <location>
        <begin position="1"/>
        <end position="18"/>
    </location>
</feature>
<gene>
    <name evidence="2" type="ORF">NCTC10699_01875</name>
</gene>
<dbReference type="Proteomes" id="UP000254280">
    <property type="component" value="Unassembled WGS sequence"/>
</dbReference>
<evidence type="ECO:0000256" key="1">
    <source>
        <dbReference type="SAM" id="SignalP"/>
    </source>
</evidence>
<sequence length="61" mass="6371">MNKLLLLLSIVFGLSACASEGIKDENALPPGIMQAVEGTGAVEGGSWLPEIEQLSMPANMK</sequence>
<evidence type="ECO:0000313" key="2">
    <source>
        <dbReference type="EMBL" id="SUB34222.1"/>
    </source>
</evidence>
<reference evidence="2 3" key="1">
    <citation type="submission" date="2018-06" db="EMBL/GenBank/DDBJ databases">
        <authorList>
            <consortium name="Pathogen Informatics"/>
            <person name="Doyle S."/>
        </authorList>
    </citation>
    <scope>NUCLEOTIDE SEQUENCE [LARGE SCALE GENOMIC DNA]</scope>
    <source>
        <strain evidence="2 3">NCTC10699</strain>
    </source>
</reference>
<keyword evidence="1" id="KW-0732">Signal</keyword>
<dbReference type="AlphaFoldDB" id="A0A379B6X2"/>
<evidence type="ECO:0008006" key="4">
    <source>
        <dbReference type="Google" id="ProtNLM"/>
    </source>
</evidence>
<organism evidence="2 3">
    <name type="scientific">[Pasteurella] mairii</name>
    <dbReference type="NCBI Taxonomy" id="757"/>
    <lineage>
        <taxon>Bacteria</taxon>
        <taxon>Pseudomonadati</taxon>
        <taxon>Pseudomonadota</taxon>
        <taxon>Gammaproteobacteria</taxon>
        <taxon>Pasteurellales</taxon>
        <taxon>Pasteurellaceae</taxon>
    </lineage>
</organism>
<accession>A0A379B6X2</accession>
<keyword evidence="3" id="KW-1185">Reference proteome</keyword>
<proteinExistence type="predicted"/>
<protein>
    <recommendedName>
        <fullName evidence="4">Outer membrane antigenic lipoprotein B</fullName>
    </recommendedName>
</protein>